<keyword evidence="2" id="KW-0472">Membrane</keyword>
<dbReference type="Proteomes" id="UP001152797">
    <property type="component" value="Unassembled WGS sequence"/>
</dbReference>
<keyword evidence="2" id="KW-0812">Transmembrane</keyword>
<keyword evidence="6" id="KW-1185">Reference proteome</keyword>
<evidence type="ECO:0000313" key="6">
    <source>
        <dbReference type="Proteomes" id="UP001152797"/>
    </source>
</evidence>
<dbReference type="InterPro" id="IPR036259">
    <property type="entry name" value="MFS_trans_sf"/>
</dbReference>
<feature type="transmembrane region" description="Helical" evidence="2">
    <location>
        <begin position="76"/>
        <end position="101"/>
    </location>
</feature>
<evidence type="ECO:0000256" key="2">
    <source>
        <dbReference type="SAM" id="Phobius"/>
    </source>
</evidence>
<dbReference type="AlphaFoldDB" id="A0A9P1C8V1"/>
<dbReference type="Gene3D" id="1.20.1250.20">
    <property type="entry name" value="MFS general substrate transporter like domains"/>
    <property type="match status" value="2"/>
</dbReference>
<dbReference type="EMBL" id="CAMXCT030001112">
    <property type="protein sequence ID" value="CAL4774084.1"/>
    <property type="molecule type" value="Genomic_DNA"/>
</dbReference>
<dbReference type="EMBL" id="CAMXCT010001112">
    <property type="protein sequence ID" value="CAI3986772.1"/>
    <property type="molecule type" value="Genomic_DNA"/>
</dbReference>
<dbReference type="PANTHER" id="PTHR23528">
    <property type="match status" value="1"/>
</dbReference>
<sequence>MGRRRPVMLLASLFSAAGFLSLYFCSRYEWPHPFLMSLAFTETALNVAYAAHAALPADLRAPETDVENPGDTEADAGLISGIMALHSFIGAVCAVCVLDVAKGFPLYSFYQFYGAAVVVICILVSCVAKEEPSSNLQLPSAGEIAAAYTMDRARDMDFFWVCYGRLLFYTSQSVIVFMSYFIRDMFQVTSEKEVISKLSTLVLIGQLLGAVVAVPSSRMSDHVGCKPAVYVSCVVQCITFLTFILAPMLAWNVMLIGASFYGLGSGSYMSVDYALALKCLPSNKDRAQSFGLWGIAGFIGSCLGPLVAGGVLWLFPGPDSTSLHAPQFQYKGYAFGLLLAGSLPALAVIPATKQIIRKV</sequence>
<evidence type="ECO:0000256" key="1">
    <source>
        <dbReference type="ARBA" id="ARBA00004141"/>
    </source>
</evidence>
<dbReference type="SUPFAM" id="SSF103473">
    <property type="entry name" value="MFS general substrate transporter"/>
    <property type="match status" value="1"/>
</dbReference>
<dbReference type="InterPro" id="IPR011701">
    <property type="entry name" value="MFS"/>
</dbReference>
<dbReference type="PANTHER" id="PTHR23528:SF1">
    <property type="entry name" value="MAJOR FACILITATOR SUPERFAMILY (MFS) PROFILE DOMAIN-CONTAINING PROTEIN"/>
    <property type="match status" value="1"/>
</dbReference>
<accession>A0A9P1C8V1</accession>
<feature type="transmembrane region" description="Helical" evidence="2">
    <location>
        <begin position="333"/>
        <end position="352"/>
    </location>
</feature>
<gene>
    <name evidence="4" type="ORF">C1SCF055_LOCUS14092</name>
</gene>
<dbReference type="Pfam" id="PF07690">
    <property type="entry name" value="MFS_1"/>
    <property type="match status" value="1"/>
</dbReference>
<dbReference type="OrthoDB" id="197206at2759"/>
<feature type="transmembrane region" description="Helical" evidence="2">
    <location>
        <begin position="107"/>
        <end position="128"/>
    </location>
</feature>
<evidence type="ECO:0000313" key="5">
    <source>
        <dbReference type="EMBL" id="CAL4774084.1"/>
    </source>
</evidence>
<dbReference type="EMBL" id="CAMXCT020001112">
    <property type="protein sequence ID" value="CAL1140147.1"/>
    <property type="molecule type" value="Genomic_DNA"/>
</dbReference>
<feature type="transmembrane region" description="Helical" evidence="2">
    <location>
        <begin position="292"/>
        <end position="313"/>
    </location>
</feature>
<feature type="transmembrane region" description="Helical" evidence="2">
    <location>
        <begin position="34"/>
        <end position="55"/>
    </location>
</feature>
<feature type="transmembrane region" description="Helical" evidence="2">
    <location>
        <begin position="251"/>
        <end position="271"/>
    </location>
</feature>
<dbReference type="InterPro" id="IPR020846">
    <property type="entry name" value="MFS_dom"/>
</dbReference>
<organism evidence="4">
    <name type="scientific">Cladocopium goreaui</name>
    <dbReference type="NCBI Taxonomy" id="2562237"/>
    <lineage>
        <taxon>Eukaryota</taxon>
        <taxon>Sar</taxon>
        <taxon>Alveolata</taxon>
        <taxon>Dinophyceae</taxon>
        <taxon>Suessiales</taxon>
        <taxon>Symbiodiniaceae</taxon>
        <taxon>Cladocopium</taxon>
    </lineage>
</organism>
<evidence type="ECO:0000313" key="4">
    <source>
        <dbReference type="EMBL" id="CAI3986772.1"/>
    </source>
</evidence>
<dbReference type="GO" id="GO:0022857">
    <property type="term" value="F:transmembrane transporter activity"/>
    <property type="evidence" value="ECO:0007669"/>
    <property type="project" value="InterPro"/>
</dbReference>
<protein>
    <submittedName>
        <fullName evidence="5">Major facilitator superfamily (MFS) profile domain-containing protein</fullName>
    </submittedName>
</protein>
<dbReference type="PROSITE" id="PS50850">
    <property type="entry name" value="MFS"/>
    <property type="match status" value="1"/>
</dbReference>
<comment type="caution">
    <text evidence="4">The sequence shown here is derived from an EMBL/GenBank/DDBJ whole genome shotgun (WGS) entry which is preliminary data.</text>
</comment>
<name>A0A9P1C8V1_9DINO</name>
<feature type="transmembrane region" description="Helical" evidence="2">
    <location>
        <begin position="158"/>
        <end position="182"/>
    </location>
</feature>
<comment type="subcellular location">
    <subcellularLocation>
        <location evidence="1">Membrane</location>
        <topology evidence="1">Multi-pass membrane protein</topology>
    </subcellularLocation>
</comment>
<feature type="domain" description="Major facilitator superfamily (MFS) profile" evidence="3">
    <location>
        <begin position="157"/>
        <end position="359"/>
    </location>
</feature>
<feature type="transmembrane region" description="Helical" evidence="2">
    <location>
        <begin position="194"/>
        <end position="215"/>
    </location>
</feature>
<feature type="transmembrane region" description="Helical" evidence="2">
    <location>
        <begin position="227"/>
        <end position="245"/>
    </location>
</feature>
<keyword evidence="2" id="KW-1133">Transmembrane helix</keyword>
<evidence type="ECO:0000259" key="3">
    <source>
        <dbReference type="PROSITE" id="PS50850"/>
    </source>
</evidence>
<proteinExistence type="predicted"/>
<reference evidence="5 6" key="2">
    <citation type="submission" date="2024-05" db="EMBL/GenBank/DDBJ databases">
        <authorList>
            <person name="Chen Y."/>
            <person name="Shah S."/>
            <person name="Dougan E. K."/>
            <person name="Thang M."/>
            <person name="Chan C."/>
        </authorList>
    </citation>
    <scope>NUCLEOTIDE SEQUENCE [LARGE SCALE GENOMIC DNA]</scope>
</reference>
<dbReference type="GO" id="GO:0016020">
    <property type="term" value="C:membrane"/>
    <property type="evidence" value="ECO:0007669"/>
    <property type="project" value="UniProtKB-SubCell"/>
</dbReference>
<reference evidence="4" key="1">
    <citation type="submission" date="2022-10" db="EMBL/GenBank/DDBJ databases">
        <authorList>
            <person name="Chen Y."/>
            <person name="Dougan E. K."/>
            <person name="Chan C."/>
            <person name="Rhodes N."/>
            <person name="Thang M."/>
        </authorList>
    </citation>
    <scope>NUCLEOTIDE SEQUENCE</scope>
</reference>